<name>A0A1W1BWI6_9ZZZZ</name>
<gene>
    <name evidence="1" type="ORF">MNB_SM-4-1125</name>
</gene>
<sequence length="69" mass="7927">MSKLELKTHMKLLKEARGYMKNVKPLSGAALDTRKGNVVLTEEHLAEWLGVFYDDRIMLDGCNKSKIKY</sequence>
<organism evidence="1">
    <name type="scientific">hydrothermal vent metagenome</name>
    <dbReference type="NCBI Taxonomy" id="652676"/>
    <lineage>
        <taxon>unclassified sequences</taxon>
        <taxon>metagenomes</taxon>
        <taxon>ecological metagenomes</taxon>
    </lineage>
</organism>
<accession>A0A1W1BWI6</accession>
<dbReference type="EMBL" id="FPHF01000042">
    <property type="protein sequence ID" value="SFV57827.1"/>
    <property type="molecule type" value="Genomic_DNA"/>
</dbReference>
<proteinExistence type="predicted"/>
<evidence type="ECO:0000313" key="1">
    <source>
        <dbReference type="EMBL" id="SFV57827.1"/>
    </source>
</evidence>
<reference evidence="1" key="1">
    <citation type="submission" date="2016-10" db="EMBL/GenBank/DDBJ databases">
        <authorList>
            <person name="de Groot N.N."/>
        </authorList>
    </citation>
    <scope>NUCLEOTIDE SEQUENCE</scope>
</reference>
<protein>
    <submittedName>
        <fullName evidence="1">Uncharacterized protein</fullName>
    </submittedName>
</protein>
<dbReference type="AlphaFoldDB" id="A0A1W1BWI6"/>